<evidence type="ECO:0000259" key="6">
    <source>
        <dbReference type="Pfam" id="PF10408"/>
    </source>
</evidence>
<dbReference type="Proteomes" id="UP000682733">
    <property type="component" value="Unassembled WGS sequence"/>
</dbReference>
<proteinExistence type="predicted"/>
<evidence type="ECO:0000313" key="10">
    <source>
        <dbReference type="EMBL" id="CAF3601228.1"/>
    </source>
</evidence>
<dbReference type="Pfam" id="PF10408">
    <property type="entry name" value="Ufd2P_core"/>
    <property type="match status" value="2"/>
</dbReference>
<dbReference type="GO" id="GO:0036503">
    <property type="term" value="P:ERAD pathway"/>
    <property type="evidence" value="ECO:0007669"/>
    <property type="project" value="InterPro"/>
</dbReference>
<dbReference type="GO" id="GO:0006511">
    <property type="term" value="P:ubiquitin-dependent protein catabolic process"/>
    <property type="evidence" value="ECO:0007669"/>
    <property type="project" value="InterPro"/>
</dbReference>
<protein>
    <recommendedName>
        <fullName evidence="6">Ubiquitin conjugation factor E4 core domain-containing protein</fullName>
    </recommendedName>
</protein>
<dbReference type="Proteomes" id="UP000677228">
    <property type="component" value="Unassembled WGS sequence"/>
</dbReference>
<keyword evidence="4" id="KW-0833">Ubl conjugation pathway</keyword>
<name>A0A813TRP8_9BILA</name>
<dbReference type="GO" id="GO:0000209">
    <property type="term" value="P:protein polyubiquitination"/>
    <property type="evidence" value="ECO:0007669"/>
    <property type="project" value="TreeGrafter"/>
</dbReference>
<evidence type="ECO:0000256" key="1">
    <source>
        <dbReference type="ARBA" id="ARBA00004123"/>
    </source>
</evidence>
<dbReference type="PANTHER" id="PTHR13931:SF2">
    <property type="entry name" value="UBIQUITIN CONJUGATION FACTOR E4 B"/>
    <property type="match status" value="1"/>
</dbReference>
<evidence type="ECO:0000313" key="7">
    <source>
        <dbReference type="EMBL" id="CAF0804161.1"/>
    </source>
</evidence>
<dbReference type="EMBL" id="CAJNOQ010000564">
    <property type="protein sequence ID" value="CAF0815193.1"/>
    <property type="molecule type" value="Genomic_DNA"/>
</dbReference>
<dbReference type="GO" id="GO:0005634">
    <property type="term" value="C:nucleus"/>
    <property type="evidence" value="ECO:0007669"/>
    <property type="project" value="UniProtKB-SubCell"/>
</dbReference>
<feature type="domain" description="Ubiquitin conjugation factor E4 core" evidence="6">
    <location>
        <begin position="41"/>
        <end position="84"/>
    </location>
</feature>
<keyword evidence="3" id="KW-0808">Transferase</keyword>
<dbReference type="EMBL" id="CAJNOK010001295">
    <property type="protein sequence ID" value="CAF0804161.1"/>
    <property type="molecule type" value="Genomic_DNA"/>
</dbReference>
<evidence type="ECO:0000256" key="3">
    <source>
        <dbReference type="ARBA" id="ARBA00022679"/>
    </source>
</evidence>
<dbReference type="GO" id="GO:0005737">
    <property type="term" value="C:cytoplasm"/>
    <property type="evidence" value="ECO:0007669"/>
    <property type="project" value="TreeGrafter"/>
</dbReference>
<accession>A0A813TRP8</accession>
<dbReference type="UniPathway" id="UPA00143"/>
<evidence type="ECO:0000256" key="2">
    <source>
        <dbReference type="ARBA" id="ARBA00004906"/>
    </source>
</evidence>
<dbReference type="GO" id="GO:0000151">
    <property type="term" value="C:ubiquitin ligase complex"/>
    <property type="evidence" value="ECO:0007669"/>
    <property type="project" value="InterPro"/>
</dbReference>
<evidence type="ECO:0000313" key="9">
    <source>
        <dbReference type="EMBL" id="CAF3587730.1"/>
    </source>
</evidence>
<dbReference type="AlphaFoldDB" id="A0A813TRP8"/>
<dbReference type="PANTHER" id="PTHR13931">
    <property type="entry name" value="UBIQUITINATION FACTOR E4"/>
    <property type="match status" value="1"/>
</dbReference>
<evidence type="ECO:0000313" key="11">
    <source>
        <dbReference type="Proteomes" id="UP000663829"/>
    </source>
</evidence>
<dbReference type="EMBL" id="CAJOBC010000564">
    <property type="protein sequence ID" value="CAF3601228.1"/>
    <property type="molecule type" value="Genomic_DNA"/>
</dbReference>
<reference evidence="8" key="1">
    <citation type="submission" date="2021-02" db="EMBL/GenBank/DDBJ databases">
        <authorList>
            <person name="Nowell W R."/>
        </authorList>
    </citation>
    <scope>NUCLEOTIDE SEQUENCE</scope>
</reference>
<dbReference type="OrthoDB" id="20295at2759"/>
<organism evidence="8 11">
    <name type="scientific">Didymodactylos carnosus</name>
    <dbReference type="NCBI Taxonomy" id="1234261"/>
    <lineage>
        <taxon>Eukaryota</taxon>
        <taxon>Metazoa</taxon>
        <taxon>Spiralia</taxon>
        <taxon>Gnathifera</taxon>
        <taxon>Rotifera</taxon>
        <taxon>Eurotatoria</taxon>
        <taxon>Bdelloidea</taxon>
        <taxon>Philodinida</taxon>
        <taxon>Philodinidae</taxon>
        <taxon>Didymodactylos</taxon>
    </lineage>
</organism>
<dbReference type="EMBL" id="CAJOBA010001295">
    <property type="protein sequence ID" value="CAF3587730.1"/>
    <property type="molecule type" value="Genomic_DNA"/>
</dbReference>
<comment type="subcellular location">
    <subcellularLocation>
        <location evidence="1">Nucleus</location>
    </subcellularLocation>
</comment>
<evidence type="ECO:0000313" key="8">
    <source>
        <dbReference type="EMBL" id="CAF0815193.1"/>
    </source>
</evidence>
<evidence type="ECO:0000256" key="4">
    <source>
        <dbReference type="ARBA" id="ARBA00022786"/>
    </source>
</evidence>
<dbReference type="Proteomes" id="UP000681722">
    <property type="component" value="Unassembled WGS sequence"/>
</dbReference>
<comment type="pathway">
    <text evidence="2">Protein modification; protein ubiquitination.</text>
</comment>
<keyword evidence="11" id="KW-1185">Reference proteome</keyword>
<gene>
    <name evidence="8" type="ORF">GPM918_LOCUS4248</name>
    <name evidence="7" type="ORF">OVA965_LOCUS4809</name>
    <name evidence="10" type="ORF">SRO942_LOCUS4249</name>
    <name evidence="9" type="ORF">TMI583_LOCUS4807</name>
</gene>
<dbReference type="GO" id="GO:0034450">
    <property type="term" value="F:ubiquitin-ubiquitin ligase activity"/>
    <property type="evidence" value="ECO:0007669"/>
    <property type="project" value="InterPro"/>
</dbReference>
<dbReference type="InterPro" id="IPR019474">
    <property type="entry name" value="Ub_conjug_fac_E4_core"/>
</dbReference>
<sequence>MSNYHYVLKRSIDDIPTLMLAITCSRNDIENSYIVVKTVEVIDEKDFIRFLNMAIDDVLYLLNETLQLLKKVHNIESQTDQKGEIEREIMPTWSKISLFITNCKMLKIKDPSKYLFDPKRLFETMIGIYIVLVNHFVEV</sequence>
<evidence type="ECO:0000256" key="5">
    <source>
        <dbReference type="ARBA" id="ARBA00023242"/>
    </source>
</evidence>
<keyword evidence="5" id="KW-0539">Nucleus</keyword>
<dbReference type="InterPro" id="IPR045132">
    <property type="entry name" value="UBE4"/>
</dbReference>
<comment type="caution">
    <text evidence="8">The sequence shown here is derived from an EMBL/GenBank/DDBJ whole genome shotgun (WGS) entry which is preliminary data.</text>
</comment>
<feature type="domain" description="Ubiquitin conjugation factor E4 core" evidence="6">
    <location>
        <begin position="98"/>
        <end position="137"/>
    </location>
</feature>
<dbReference type="Proteomes" id="UP000663829">
    <property type="component" value="Unassembled WGS sequence"/>
</dbReference>